<dbReference type="CDD" id="cd00082">
    <property type="entry name" value="HisKA"/>
    <property type="match status" value="1"/>
</dbReference>
<feature type="domain" description="PAS" evidence="11">
    <location>
        <begin position="295"/>
        <end position="365"/>
    </location>
</feature>
<dbReference type="PROSITE" id="PS50112">
    <property type="entry name" value="PAS"/>
    <property type="match status" value="2"/>
</dbReference>
<name>E4TP92_MARTH</name>
<dbReference type="InterPro" id="IPR013767">
    <property type="entry name" value="PAS_fold"/>
</dbReference>
<dbReference type="SMART" id="SM00091">
    <property type="entry name" value="PAS"/>
    <property type="match status" value="2"/>
</dbReference>
<evidence type="ECO:0000313" key="14">
    <source>
        <dbReference type="Proteomes" id="UP000008720"/>
    </source>
</evidence>
<sequence>MKKNQSKRNGKYLLFSLGIGLVTALTFTITILIGFQYYQKQKTQQLQTALNLATENTRKILTNSNLAAFSIGLTIDPLEDTIKNFDYVAKEIMDRHPYLYGVQILKGGEIQYVYPYEEHKDVLGYNILENPETKLEAEKAIKDKKIYYAGPLELKQGGLGIVGRLPIFQESEFWGFSAVLIKIEDFLKASGIAKNDYTNITFEFSKINPNTNKVEYFTDNKKSESLSLSYIFEESAWKITAVYSQEVTIYFLLALVIMLTIASSVGSGLYTYQILKKPEKLEMLLSVKTKEIEENNEYLESMVQAIPDLIFIYDKEGRYLDFHAYEQSLLYYKPKEFIGKSIFDLFDKSFASDVHEVILKAIKRNEVVDHSYSLDFKDGKKYFESRYVAINKEKVLAVVREITDKVLSEQKLEKSEEKYRNLVAQASDAIFLADEKGNLLELNQKGLELTGISADQVYSFNLNSIIKLEDANGLSLIELIHQEGKALEEATLFSGDNKKTSVEISCNSTYQGQIQGIIRDITVRNNYIKSIQNQNAKLKEIAWIQSHEVRAPLARLLGLLDYFEKYDNFDVNDKIKIIRSIRDSALELDVIIRDVVSRTERTENT</sequence>
<dbReference type="InterPro" id="IPR052162">
    <property type="entry name" value="Sensor_kinase/Photoreceptor"/>
</dbReference>
<dbReference type="InterPro" id="IPR013656">
    <property type="entry name" value="PAS_4"/>
</dbReference>
<evidence type="ECO:0000256" key="9">
    <source>
        <dbReference type="ARBA" id="ARBA00023136"/>
    </source>
</evidence>
<dbReference type="GO" id="GO:0000155">
    <property type="term" value="F:phosphorelay sensor kinase activity"/>
    <property type="evidence" value="ECO:0007669"/>
    <property type="project" value="InterPro"/>
</dbReference>
<feature type="transmembrane region" description="Helical" evidence="10">
    <location>
        <begin position="249"/>
        <end position="272"/>
    </location>
</feature>
<dbReference type="InterPro" id="IPR003661">
    <property type="entry name" value="HisK_dim/P_dom"/>
</dbReference>
<evidence type="ECO:0000256" key="10">
    <source>
        <dbReference type="SAM" id="Phobius"/>
    </source>
</evidence>
<keyword evidence="4" id="KW-0597">Phosphoprotein</keyword>
<dbReference type="InterPro" id="IPR035965">
    <property type="entry name" value="PAS-like_dom_sf"/>
</dbReference>
<evidence type="ECO:0000313" key="13">
    <source>
        <dbReference type="EMBL" id="ADR20495.1"/>
    </source>
</evidence>
<organism evidence="13 14">
    <name type="scientific">Marivirga tractuosa (strain ATCC 23168 / DSM 4126 / NBRC 15989 / NCIMB 1408 / VKM B-1430 / H-43)</name>
    <name type="common">Microscilla tractuosa</name>
    <name type="synonym">Flexibacter tractuosus</name>
    <dbReference type="NCBI Taxonomy" id="643867"/>
    <lineage>
        <taxon>Bacteria</taxon>
        <taxon>Pseudomonadati</taxon>
        <taxon>Bacteroidota</taxon>
        <taxon>Cytophagia</taxon>
        <taxon>Cytophagales</taxon>
        <taxon>Marivirgaceae</taxon>
        <taxon>Marivirga</taxon>
    </lineage>
</organism>
<dbReference type="Pfam" id="PF00989">
    <property type="entry name" value="PAS"/>
    <property type="match status" value="1"/>
</dbReference>
<keyword evidence="14" id="KW-1185">Reference proteome</keyword>
<dbReference type="InterPro" id="IPR036097">
    <property type="entry name" value="HisK_dim/P_sf"/>
</dbReference>
<dbReference type="eggNOG" id="COG3452">
    <property type="taxonomic scope" value="Bacteria"/>
</dbReference>
<dbReference type="PROSITE" id="PS50839">
    <property type="entry name" value="CHASE"/>
    <property type="match status" value="1"/>
</dbReference>
<evidence type="ECO:0000256" key="5">
    <source>
        <dbReference type="ARBA" id="ARBA00022679"/>
    </source>
</evidence>
<dbReference type="NCBIfam" id="TIGR00229">
    <property type="entry name" value="sensory_box"/>
    <property type="match status" value="2"/>
</dbReference>
<keyword evidence="8 10" id="KW-1133">Transmembrane helix</keyword>
<dbReference type="GO" id="GO:0006355">
    <property type="term" value="P:regulation of DNA-templated transcription"/>
    <property type="evidence" value="ECO:0007669"/>
    <property type="project" value="InterPro"/>
</dbReference>
<dbReference type="InterPro" id="IPR042240">
    <property type="entry name" value="CHASE_sf"/>
</dbReference>
<evidence type="ECO:0000256" key="7">
    <source>
        <dbReference type="ARBA" id="ARBA00022777"/>
    </source>
</evidence>
<dbReference type="SUPFAM" id="SSF55785">
    <property type="entry name" value="PYP-like sensor domain (PAS domain)"/>
    <property type="match status" value="2"/>
</dbReference>
<dbReference type="InterPro" id="IPR000014">
    <property type="entry name" value="PAS"/>
</dbReference>
<evidence type="ECO:0000259" key="12">
    <source>
        <dbReference type="PROSITE" id="PS50839"/>
    </source>
</evidence>
<dbReference type="PANTHER" id="PTHR43304">
    <property type="entry name" value="PHYTOCHROME-LIKE PROTEIN CPH1"/>
    <property type="match status" value="1"/>
</dbReference>
<dbReference type="Proteomes" id="UP000008720">
    <property type="component" value="Chromosome"/>
</dbReference>
<feature type="domain" description="CHASE" evidence="12">
    <location>
        <begin position="110"/>
        <end position="187"/>
    </location>
</feature>
<evidence type="ECO:0000256" key="1">
    <source>
        <dbReference type="ARBA" id="ARBA00000085"/>
    </source>
</evidence>
<keyword evidence="9 10" id="KW-0472">Membrane</keyword>
<accession>E4TP92</accession>
<dbReference type="EMBL" id="CP002349">
    <property type="protein sequence ID" value="ADR20495.1"/>
    <property type="molecule type" value="Genomic_DNA"/>
</dbReference>
<dbReference type="CDD" id="cd00130">
    <property type="entry name" value="PAS"/>
    <property type="match status" value="2"/>
</dbReference>
<dbReference type="EC" id="2.7.13.3" evidence="3"/>
<comment type="subcellular location">
    <subcellularLocation>
        <location evidence="2">Membrane</location>
    </subcellularLocation>
</comment>
<dbReference type="InterPro" id="IPR006189">
    <property type="entry name" value="CHASE_dom"/>
</dbReference>
<feature type="transmembrane region" description="Helical" evidence="10">
    <location>
        <begin position="12"/>
        <end position="38"/>
    </location>
</feature>
<protein>
    <recommendedName>
        <fullName evidence="3">histidine kinase</fullName>
        <ecNumber evidence="3">2.7.13.3</ecNumber>
    </recommendedName>
</protein>
<dbReference type="STRING" id="643867.Ftrac_0490"/>
<evidence type="ECO:0000256" key="4">
    <source>
        <dbReference type="ARBA" id="ARBA00022553"/>
    </source>
</evidence>
<gene>
    <name evidence="13" type="ordered locus">Ftrac_0490</name>
</gene>
<dbReference type="Pfam" id="PF03924">
    <property type="entry name" value="CHASE"/>
    <property type="match status" value="1"/>
</dbReference>
<dbReference type="eggNOG" id="COG5002">
    <property type="taxonomic scope" value="Bacteria"/>
</dbReference>
<dbReference type="Gene3D" id="3.30.450.350">
    <property type="entry name" value="CHASE domain"/>
    <property type="match status" value="1"/>
</dbReference>
<dbReference type="HOGENOM" id="CLU_411440_0_0_10"/>
<dbReference type="Gene3D" id="3.30.450.20">
    <property type="entry name" value="PAS domain"/>
    <property type="match status" value="2"/>
</dbReference>
<comment type="catalytic activity">
    <reaction evidence="1">
        <text>ATP + protein L-histidine = ADP + protein N-phospho-L-histidine.</text>
        <dbReference type="EC" id="2.7.13.3"/>
    </reaction>
</comment>
<keyword evidence="7" id="KW-0418">Kinase</keyword>
<dbReference type="SUPFAM" id="SSF47384">
    <property type="entry name" value="Homodimeric domain of signal transducing histidine kinase"/>
    <property type="match status" value="1"/>
</dbReference>
<dbReference type="KEGG" id="mtt:Ftrac_0490"/>
<evidence type="ECO:0000256" key="3">
    <source>
        <dbReference type="ARBA" id="ARBA00012438"/>
    </source>
</evidence>
<proteinExistence type="predicted"/>
<evidence type="ECO:0000256" key="8">
    <source>
        <dbReference type="ARBA" id="ARBA00022989"/>
    </source>
</evidence>
<keyword evidence="5" id="KW-0808">Transferase</keyword>
<reference evidence="13 14" key="1">
    <citation type="journal article" date="2011" name="Stand. Genomic Sci.">
        <title>Complete genome sequence of Marivirga tractuosa type strain (H-43).</title>
        <authorList>
            <person name="Pagani I."/>
            <person name="Chertkov O."/>
            <person name="Lapidus A."/>
            <person name="Lucas S."/>
            <person name="Del Rio T.G."/>
            <person name="Tice H."/>
            <person name="Copeland A."/>
            <person name="Cheng J.F."/>
            <person name="Nolan M."/>
            <person name="Saunders E."/>
            <person name="Pitluck S."/>
            <person name="Held B."/>
            <person name="Goodwin L."/>
            <person name="Liolios K."/>
            <person name="Ovchinikova G."/>
            <person name="Ivanova N."/>
            <person name="Mavromatis K."/>
            <person name="Pati A."/>
            <person name="Chen A."/>
            <person name="Palaniappan K."/>
            <person name="Land M."/>
            <person name="Hauser L."/>
            <person name="Jeffries C.D."/>
            <person name="Detter J.C."/>
            <person name="Han C."/>
            <person name="Tapia R."/>
            <person name="Ngatchou-Djao O.D."/>
            <person name="Rohde M."/>
            <person name="Goker M."/>
            <person name="Spring S."/>
            <person name="Sikorski J."/>
            <person name="Woyke T."/>
            <person name="Bristow J."/>
            <person name="Eisen J.A."/>
            <person name="Markowitz V."/>
            <person name="Hugenholtz P."/>
            <person name="Klenk H.P."/>
            <person name="Kyrpides N.C."/>
        </authorList>
    </citation>
    <scope>NUCLEOTIDE SEQUENCE [LARGE SCALE GENOMIC DNA]</scope>
    <source>
        <strain evidence="14">ATCC 23168 / DSM 4126 / NBRC 15989 / NCIMB 1408 / VKM B-1430 / H-43</strain>
    </source>
</reference>
<keyword evidence="6 10" id="KW-0812">Transmembrane</keyword>
<evidence type="ECO:0000259" key="11">
    <source>
        <dbReference type="PROSITE" id="PS50112"/>
    </source>
</evidence>
<dbReference type="RefSeq" id="WP_013452646.1">
    <property type="nucleotide sequence ID" value="NC_014759.1"/>
</dbReference>
<evidence type="ECO:0000256" key="2">
    <source>
        <dbReference type="ARBA" id="ARBA00004370"/>
    </source>
</evidence>
<feature type="domain" description="PAS" evidence="11">
    <location>
        <begin position="415"/>
        <end position="483"/>
    </location>
</feature>
<dbReference type="SMART" id="SM01079">
    <property type="entry name" value="CHASE"/>
    <property type="match status" value="1"/>
</dbReference>
<evidence type="ECO:0000256" key="6">
    <source>
        <dbReference type="ARBA" id="ARBA00022692"/>
    </source>
</evidence>
<dbReference type="GO" id="GO:0016020">
    <property type="term" value="C:membrane"/>
    <property type="evidence" value="ECO:0007669"/>
    <property type="project" value="UniProtKB-SubCell"/>
</dbReference>
<dbReference type="Pfam" id="PF08448">
    <property type="entry name" value="PAS_4"/>
    <property type="match status" value="1"/>
</dbReference>
<dbReference type="AlphaFoldDB" id="E4TP92"/>
<dbReference type="PANTHER" id="PTHR43304:SF1">
    <property type="entry name" value="PAC DOMAIN-CONTAINING PROTEIN"/>
    <property type="match status" value="1"/>
</dbReference>